<evidence type="ECO:0000256" key="6">
    <source>
        <dbReference type="ARBA" id="ARBA00023163"/>
    </source>
</evidence>
<dbReference type="EMBL" id="QGKU01000033">
    <property type="protein sequence ID" value="PWR02582.1"/>
    <property type="molecule type" value="Genomic_DNA"/>
</dbReference>
<feature type="region of interest" description="Disordered" evidence="9">
    <location>
        <begin position="1"/>
        <end position="41"/>
    </location>
</feature>
<dbReference type="InterPro" id="IPR031316">
    <property type="entry name" value="FlgM_C"/>
</dbReference>
<feature type="domain" description="Anti-sigma-28 factor FlgM C-terminal" evidence="10">
    <location>
        <begin position="40"/>
        <end position="91"/>
    </location>
</feature>
<accession>A0A2V2LBL7</accession>
<gene>
    <name evidence="11" type="primary">flgM</name>
    <name evidence="11" type="ORF">DKT77_10340</name>
</gene>
<comment type="function">
    <text evidence="7">Responsible for the coupling of flagellin expression to flagellar assembly by preventing expression of the flagellin genes when a component of the middle class of proteins is defective. It negatively regulates flagellar genes by inhibiting the activity of FliA by directly binding to FliA.</text>
</comment>
<keyword evidence="3" id="KW-0678">Repressor</keyword>
<dbReference type="OrthoDB" id="7357746at2"/>
<dbReference type="GO" id="GO:0044781">
    <property type="term" value="P:bacterial-type flagellum organization"/>
    <property type="evidence" value="ECO:0007669"/>
    <property type="project" value="UniProtKB-KW"/>
</dbReference>
<keyword evidence="11" id="KW-0966">Cell projection</keyword>
<evidence type="ECO:0000256" key="1">
    <source>
        <dbReference type="ARBA" id="ARBA00005322"/>
    </source>
</evidence>
<evidence type="ECO:0000256" key="7">
    <source>
        <dbReference type="ARBA" id="ARBA00024739"/>
    </source>
</evidence>
<comment type="similarity">
    <text evidence="1">Belongs to the FlgM family.</text>
</comment>
<evidence type="ECO:0000256" key="9">
    <source>
        <dbReference type="SAM" id="MobiDB-lite"/>
    </source>
</evidence>
<dbReference type="SUPFAM" id="SSF101498">
    <property type="entry name" value="Anti-sigma factor FlgM"/>
    <property type="match status" value="1"/>
</dbReference>
<evidence type="ECO:0000259" key="10">
    <source>
        <dbReference type="Pfam" id="PF04316"/>
    </source>
</evidence>
<sequence>MVDPLSISGRSRLMKIETDTPAAQAPSKAASAPAPASAADQVTLSKAANTRLPASLASGPPFDMDTVQRIKQAITDGNYPINHDRIADNLFESYRDLTS</sequence>
<keyword evidence="12" id="KW-1185">Reference proteome</keyword>
<dbReference type="InterPro" id="IPR035890">
    <property type="entry name" value="Anti-sigma-28_factor_FlgM_sf"/>
</dbReference>
<evidence type="ECO:0000256" key="3">
    <source>
        <dbReference type="ARBA" id="ARBA00022491"/>
    </source>
</evidence>
<dbReference type="RefSeq" id="WP_109811631.1">
    <property type="nucleotide sequence ID" value="NZ_QGKU01000033.1"/>
</dbReference>
<keyword evidence="5" id="KW-0805">Transcription regulation</keyword>
<evidence type="ECO:0000313" key="12">
    <source>
        <dbReference type="Proteomes" id="UP000245680"/>
    </source>
</evidence>
<evidence type="ECO:0000256" key="8">
    <source>
        <dbReference type="ARBA" id="ARBA00030117"/>
    </source>
</evidence>
<dbReference type="NCBIfam" id="TIGR03824">
    <property type="entry name" value="FlgM_jcvi"/>
    <property type="match status" value="1"/>
</dbReference>
<keyword evidence="4" id="KW-1005">Bacterial flagellum biogenesis</keyword>
<dbReference type="AlphaFoldDB" id="A0A2V2LBL7"/>
<evidence type="ECO:0000256" key="2">
    <source>
        <dbReference type="ARBA" id="ARBA00017823"/>
    </source>
</evidence>
<dbReference type="InterPro" id="IPR007412">
    <property type="entry name" value="FlgM"/>
</dbReference>
<comment type="caution">
    <text evidence="11">The sequence shown here is derived from an EMBL/GenBank/DDBJ whole genome shotgun (WGS) entry which is preliminary data.</text>
</comment>
<keyword evidence="6" id="KW-0804">Transcription</keyword>
<protein>
    <recommendedName>
        <fullName evidence="2">Negative regulator of flagellin synthesis</fullName>
    </recommendedName>
    <alternativeName>
        <fullName evidence="8">Anti-sigma-28 factor</fullName>
    </alternativeName>
</protein>
<dbReference type="GO" id="GO:0045892">
    <property type="term" value="P:negative regulation of DNA-templated transcription"/>
    <property type="evidence" value="ECO:0007669"/>
    <property type="project" value="InterPro"/>
</dbReference>
<evidence type="ECO:0000313" key="11">
    <source>
        <dbReference type="EMBL" id="PWR02582.1"/>
    </source>
</evidence>
<evidence type="ECO:0000256" key="4">
    <source>
        <dbReference type="ARBA" id="ARBA00022795"/>
    </source>
</evidence>
<evidence type="ECO:0000256" key="5">
    <source>
        <dbReference type="ARBA" id="ARBA00023015"/>
    </source>
</evidence>
<proteinExistence type="inferred from homology"/>
<keyword evidence="11" id="KW-0282">Flagellum</keyword>
<keyword evidence="11" id="KW-0969">Cilium</keyword>
<organism evidence="11 12">
    <name type="scientific">Meridianimarinicoccus roseus</name>
    <dbReference type="NCBI Taxonomy" id="2072018"/>
    <lineage>
        <taxon>Bacteria</taxon>
        <taxon>Pseudomonadati</taxon>
        <taxon>Pseudomonadota</taxon>
        <taxon>Alphaproteobacteria</taxon>
        <taxon>Rhodobacterales</taxon>
        <taxon>Paracoccaceae</taxon>
        <taxon>Meridianimarinicoccus</taxon>
    </lineage>
</organism>
<reference evidence="11 12" key="1">
    <citation type="submission" date="2018-05" db="EMBL/GenBank/DDBJ databases">
        <title>Rhodobacteraceae gen. nov., sp. nov. isolated from sea water.</title>
        <authorList>
            <person name="Ren Y."/>
        </authorList>
    </citation>
    <scope>NUCLEOTIDE SEQUENCE [LARGE SCALE GENOMIC DNA]</scope>
    <source>
        <strain evidence="11 12">TG-679</strain>
    </source>
</reference>
<dbReference type="Proteomes" id="UP000245680">
    <property type="component" value="Unassembled WGS sequence"/>
</dbReference>
<dbReference type="Pfam" id="PF04316">
    <property type="entry name" value="FlgM"/>
    <property type="match status" value="1"/>
</dbReference>
<name>A0A2V2LBL7_9RHOB</name>
<feature type="compositionally biased region" description="Low complexity" evidence="9">
    <location>
        <begin position="21"/>
        <end position="39"/>
    </location>
</feature>